<keyword evidence="3" id="KW-1185">Reference proteome</keyword>
<gene>
    <name evidence="2" type="ORF">Egran_01487</name>
</gene>
<name>A0A232M317_9EURO</name>
<dbReference type="GO" id="GO:0006879">
    <property type="term" value="P:intracellular iron ion homeostasis"/>
    <property type="evidence" value="ECO:0007669"/>
    <property type="project" value="TreeGrafter"/>
</dbReference>
<dbReference type="PANTHER" id="PTHR28088:SF9">
    <property type="entry name" value="TRANSCRIPTION FACTOR GRISEA, PUTATIVE (AFU_ORTHOLOGUE AFUA_1G13190)-RELATED"/>
    <property type="match status" value="1"/>
</dbReference>
<dbReference type="PANTHER" id="PTHR28088">
    <property type="entry name" value="TRANSCRIPTIONAL ACTIVATOR HAA1-RELATED"/>
    <property type="match status" value="1"/>
</dbReference>
<dbReference type="GO" id="GO:0000978">
    <property type="term" value="F:RNA polymerase II cis-regulatory region sequence-specific DNA binding"/>
    <property type="evidence" value="ECO:0007669"/>
    <property type="project" value="TreeGrafter"/>
</dbReference>
<feature type="region of interest" description="Disordered" evidence="1">
    <location>
        <begin position="342"/>
        <end position="366"/>
    </location>
</feature>
<dbReference type="GO" id="GO:0000981">
    <property type="term" value="F:DNA-binding transcription factor activity, RNA polymerase II-specific"/>
    <property type="evidence" value="ECO:0007669"/>
    <property type="project" value="TreeGrafter"/>
</dbReference>
<feature type="region of interest" description="Disordered" evidence="1">
    <location>
        <begin position="219"/>
        <end position="240"/>
    </location>
</feature>
<dbReference type="InterPro" id="IPR051763">
    <property type="entry name" value="Copper_Homeo_Regul"/>
</dbReference>
<sequence>MVRIPKGSTCLCRPLYQVSASAAEANQSVASPPPTKSAAPGPGKIQKHARRLSNLQATPETIAKGLKLAPEFSVQELNTRAATVPGIPYADIVYQLSDSIVHVADQNSPPLLTMQGQGLNNLPENIEGYCVRDEQKPVDSVQQRGSCCGKSIPSMEGGINAQRPKAEHTVSPLYPSTMLHGTFPQYGLSTNKLSTWPHLDHPAGGAFYYNLVNQSSDVRDATSHSSTSPSSSSSSNLRNSIFGDNTMTENLLTTDAFRYPSIIAPTFCNDPVNGCSCGDDCQCLGCVTHPFNNTTRQHVQQMGYLMSFNEEEKSPQGSPPLMERLIPTALVNAADNRAMADSRQHWPTVNSHSRVASTSNIDNPFSPTSPTDYASGQQLMHPSEYYTLEYPVGLPGDCSDGTCQCGNECGCIECLVHSEHNGVSLELPTHHDDVISGNIHFTDSMVSTHTSQRIPALDGFPDSATSLPAVALPLG</sequence>
<proteinExistence type="predicted"/>
<evidence type="ECO:0000313" key="3">
    <source>
        <dbReference type="Proteomes" id="UP000243515"/>
    </source>
</evidence>
<dbReference type="GO" id="GO:0005634">
    <property type="term" value="C:nucleus"/>
    <property type="evidence" value="ECO:0007669"/>
    <property type="project" value="TreeGrafter"/>
</dbReference>
<evidence type="ECO:0000313" key="2">
    <source>
        <dbReference type="EMBL" id="OXV10752.1"/>
    </source>
</evidence>
<evidence type="ECO:0000256" key="1">
    <source>
        <dbReference type="SAM" id="MobiDB-lite"/>
    </source>
</evidence>
<feature type="compositionally biased region" description="Low complexity" evidence="1">
    <location>
        <begin position="223"/>
        <end position="235"/>
    </location>
</feature>
<organism evidence="2 3">
    <name type="scientific">Elaphomyces granulatus</name>
    <dbReference type="NCBI Taxonomy" id="519963"/>
    <lineage>
        <taxon>Eukaryota</taxon>
        <taxon>Fungi</taxon>
        <taxon>Dikarya</taxon>
        <taxon>Ascomycota</taxon>
        <taxon>Pezizomycotina</taxon>
        <taxon>Eurotiomycetes</taxon>
        <taxon>Eurotiomycetidae</taxon>
        <taxon>Eurotiales</taxon>
        <taxon>Elaphomycetaceae</taxon>
        <taxon>Elaphomyces</taxon>
    </lineage>
</organism>
<feature type="region of interest" description="Disordered" evidence="1">
    <location>
        <begin position="25"/>
        <end position="45"/>
    </location>
</feature>
<evidence type="ECO:0008006" key="4">
    <source>
        <dbReference type="Google" id="ProtNLM"/>
    </source>
</evidence>
<comment type="caution">
    <text evidence="2">The sequence shown here is derived from an EMBL/GenBank/DDBJ whole genome shotgun (WGS) entry which is preliminary data.</text>
</comment>
<feature type="compositionally biased region" description="Polar residues" evidence="1">
    <location>
        <begin position="345"/>
        <end position="366"/>
    </location>
</feature>
<dbReference type="GO" id="GO:0006878">
    <property type="term" value="P:intracellular copper ion homeostasis"/>
    <property type="evidence" value="ECO:0007669"/>
    <property type="project" value="TreeGrafter"/>
</dbReference>
<dbReference type="GO" id="GO:0005507">
    <property type="term" value="F:copper ion binding"/>
    <property type="evidence" value="ECO:0007669"/>
    <property type="project" value="TreeGrafter"/>
</dbReference>
<dbReference type="EMBL" id="NPHW01002787">
    <property type="protein sequence ID" value="OXV10752.1"/>
    <property type="molecule type" value="Genomic_DNA"/>
</dbReference>
<reference evidence="2 3" key="1">
    <citation type="journal article" date="2015" name="Environ. Microbiol.">
        <title>Metagenome sequence of Elaphomyces granulatus from sporocarp tissue reveals Ascomycota ectomycorrhizal fingerprints of genome expansion and a Proteobacteria-rich microbiome.</title>
        <authorList>
            <person name="Quandt C.A."/>
            <person name="Kohler A."/>
            <person name="Hesse C.N."/>
            <person name="Sharpton T.J."/>
            <person name="Martin F."/>
            <person name="Spatafora J.W."/>
        </authorList>
    </citation>
    <scope>NUCLEOTIDE SEQUENCE [LARGE SCALE GENOMIC DNA]</scope>
    <source>
        <strain evidence="2 3">OSC145934</strain>
    </source>
</reference>
<protein>
    <recommendedName>
        <fullName evidence="4">Copper-fist domain-containing protein</fullName>
    </recommendedName>
</protein>
<accession>A0A232M317</accession>
<dbReference type="Proteomes" id="UP000243515">
    <property type="component" value="Unassembled WGS sequence"/>
</dbReference>
<dbReference type="OrthoDB" id="5600085at2759"/>
<dbReference type="GO" id="GO:0045944">
    <property type="term" value="P:positive regulation of transcription by RNA polymerase II"/>
    <property type="evidence" value="ECO:0007669"/>
    <property type="project" value="TreeGrafter"/>
</dbReference>
<dbReference type="AlphaFoldDB" id="A0A232M317"/>